<sequence>MPPKVNEKRVANNDLEGKVTKKIKFMVEVVDIEIDGADIKWKSMKKDLQSISAIVAKLEVEPKDKDVKSKNEIIQGLKAKLRTYDKIEKLVKEGAQAGQDFEEATSK</sequence>
<gene>
    <name evidence="1" type="ORF">P171DRAFT_483153</name>
</gene>
<dbReference type="EMBL" id="MU001497">
    <property type="protein sequence ID" value="KAF2447099.1"/>
    <property type="molecule type" value="Genomic_DNA"/>
</dbReference>
<organism evidence="1 2">
    <name type="scientific">Karstenula rhodostoma CBS 690.94</name>
    <dbReference type="NCBI Taxonomy" id="1392251"/>
    <lineage>
        <taxon>Eukaryota</taxon>
        <taxon>Fungi</taxon>
        <taxon>Dikarya</taxon>
        <taxon>Ascomycota</taxon>
        <taxon>Pezizomycotina</taxon>
        <taxon>Dothideomycetes</taxon>
        <taxon>Pleosporomycetidae</taxon>
        <taxon>Pleosporales</taxon>
        <taxon>Massarineae</taxon>
        <taxon>Didymosphaeriaceae</taxon>
        <taxon>Karstenula</taxon>
    </lineage>
</organism>
<dbReference type="Proteomes" id="UP000799764">
    <property type="component" value="Unassembled WGS sequence"/>
</dbReference>
<proteinExistence type="predicted"/>
<evidence type="ECO:0000313" key="2">
    <source>
        <dbReference type="Proteomes" id="UP000799764"/>
    </source>
</evidence>
<accession>A0A9P4PL49</accession>
<comment type="caution">
    <text evidence="1">The sequence shown here is derived from an EMBL/GenBank/DDBJ whole genome shotgun (WGS) entry which is preliminary data.</text>
</comment>
<dbReference type="AlphaFoldDB" id="A0A9P4PL49"/>
<name>A0A9P4PL49_9PLEO</name>
<reference evidence="1" key="1">
    <citation type="journal article" date="2020" name="Stud. Mycol.">
        <title>101 Dothideomycetes genomes: a test case for predicting lifestyles and emergence of pathogens.</title>
        <authorList>
            <person name="Haridas S."/>
            <person name="Albert R."/>
            <person name="Binder M."/>
            <person name="Bloem J."/>
            <person name="Labutti K."/>
            <person name="Salamov A."/>
            <person name="Andreopoulos B."/>
            <person name="Baker S."/>
            <person name="Barry K."/>
            <person name="Bills G."/>
            <person name="Bluhm B."/>
            <person name="Cannon C."/>
            <person name="Castanera R."/>
            <person name="Culley D."/>
            <person name="Daum C."/>
            <person name="Ezra D."/>
            <person name="Gonzalez J."/>
            <person name="Henrissat B."/>
            <person name="Kuo A."/>
            <person name="Liang C."/>
            <person name="Lipzen A."/>
            <person name="Lutzoni F."/>
            <person name="Magnuson J."/>
            <person name="Mondo S."/>
            <person name="Nolan M."/>
            <person name="Ohm R."/>
            <person name="Pangilinan J."/>
            <person name="Park H.-J."/>
            <person name="Ramirez L."/>
            <person name="Alfaro M."/>
            <person name="Sun H."/>
            <person name="Tritt A."/>
            <person name="Yoshinaga Y."/>
            <person name="Zwiers L.-H."/>
            <person name="Turgeon B."/>
            <person name="Goodwin S."/>
            <person name="Spatafora J."/>
            <person name="Crous P."/>
            <person name="Grigoriev I."/>
        </authorList>
    </citation>
    <scope>NUCLEOTIDE SEQUENCE</scope>
    <source>
        <strain evidence="1">CBS 690.94</strain>
    </source>
</reference>
<protein>
    <submittedName>
        <fullName evidence="1">Uncharacterized protein</fullName>
    </submittedName>
</protein>
<keyword evidence="2" id="KW-1185">Reference proteome</keyword>
<evidence type="ECO:0000313" key="1">
    <source>
        <dbReference type="EMBL" id="KAF2447099.1"/>
    </source>
</evidence>